<dbReference type="GO" id="GO:0003700">
    <property type="term" value="F:DNA-binding transcription factor activity"/>
    <property type="evidence" value="ECO:0007669"/>
    <property type="project" value="TreeGrafter"/>
</dbReference>
<dbReference type="InterPro" id="IPR014757">
    <property type="entry name" value="Tscrpt_reg_IclR_C"/>
</dbReference>
<dbReference type="PANTHER" id="PTHR30136">
    <property type="entry name" value="HELIX-TURN-HELIX TRANSCRIPTIONAL REGULATOR, ICLR FAMILY"/>
    <property type="match status" value="1"/>
</dbReference>
<keyword evidence="2" id="KW-0238">DNA-binding</keyword>
<dbReference type="Gene3D" id="3.30.450.40">
    <property type="match status" value="1"/>
</dbReference>
<evidence type="ECO:0000259" key="5">
    <source>
        <dbReference type="PROSITE" id="PS51078"/>
    </source>
</evidence>
<dbReference type="SMART" id="SM00346">
    <property type="entry name" value="HTH_ICLR"/>
    <property type="match status" value="1"/>
</dbReference>
<feature type="domain" description="HTH iclR-type" evidence="4">
    <location>
        <begin position="28"/>
        <end position="90"/>
    </location>
</feature>
<keyword evidence="1" id="KW-0805">Transcription regulation</keyword>
<gene>
    <name evidence="6" type="ORF">BX592_119105</name>
</gene>
<evidence type="ECO:0000313" key="6">
    <source>
        <dbReference type="EMBL" id="TDY42987.1"/>
    </source>
</evidence>
<dbReference type="SUPFAM" id="SSF55781">
    <property type="entry name" value="GAF domain-like"/>
    <property type="match status" value="1"/>
</dbReference>
<dbReference type="PROSITE" id="PS51078">
    <property type="entry name" value="ICLR_ED"/>
    <property type="match status" value="1"/>
</dbReference>
<dbReference type="PANTHER" id="PTHR30136:SF33">
    <property type="entry name" value="TRANSCRIPTIONAL REGULATORY PROTEIN"/>
    <property type="match status" value="1"/>
</dbReference>
<evidence type="ECO:0000256" key="2">
    <source>
        <dbReference type="ARBA" id="ARBA00023125"/>
    </source>
</evidence>
<dbReference type="OrthoDB" id="9807558at2"/>
<reference evidence="6 7" key="1">
    <citation type="submission" date="2019-03" db="EMBL/GenBank/DDBJ databases">
        <title>Genomic Encyclopedia of Type Strains, Phase III (KMG-III): the genomes of soil and plant-associated and newly described type strains.</title>
        <authorList>
            <person name="Whitman W."/>
        </authorList>
    </citation>
    <scope>NUCLEOTIDE SEQUENCE [LARGE SCALE GENOMIC DNA]</scope>
    <source>
        <strain evidence="6 7">LMG 29544</strain>
    </source>
</reference>
<dbReference type="InterPro" id="IPR036388">
    <property type="entry name" value="WH-like_DNA-bd_sf"/>
</dbReference>
<dbReference type="InterPro" id="IPR036390">
    <property type="entry name" value="WH_DNA-bd_sf"/>
</dbReference>
<dbReference type="RefSeq" id="WP_134194960.1">
    <property type="nucleotide sequence ID" value="NZ_JBHLUW010000017.1"/>
</dbReference>
<dbReference type="Gene3D" id="1.10.10.10">
    <property type="entry name" value="Winged helix-like DNA-binding domain superfamily/Winged helix DNA-binding domain"/>
    <property type="match status" value="1"/>
</dbReference>
<sequence>MKRPSTAVAVSTVAAGTIREKEGTGEEVTALARGLTVLRQVAAAHAPISNRELTALTGIPKPTVSRITATLVSAGFLFQLPDSERFVLTSSVLELSNGFLRNFDIRARARPFLLELAERTSLSVHLAVRDRLDMVVIDAIKPRSAVLVSRLDVGSRMDVARTAVGRAYLCALDAAERRQLLLGLQAATGDDWASLSGRLDAAMRETAERGFSIALGEWYEGLNAIATAFIGPSGERYAVNCGGPALQCPRDWLETRAAPALIECVAKITREIGGTPGLHVDN</sequence>
<dbReference type="InterPro" id="IPR005471">
    <property type="entry name" value="Tscrpt_reg_IclR_N"/>
</dbReference>
<accession>A0A4V3HDZ4</accession>
<evidence type="ECO:0000259" key="4">
    <source>
        <dbReference type="PROSITE" id="PS51077"/>
    </source>
</evidence>
<dbReference type="InterPro" id="IPR050707">
    <property type="entry name" value="HTH_MetabolicPath_Reg"/>
</dbReference>
<dbReference type="Pfam" id="PF09339">
    <property type="entry name" value="HTH_IclR"/>
    <property type="match status" value="1"/>
</dbReference>
<dbReference type="Proteomes" id="UP000295509">
    <property type="component" value="Unassembled WGS sequence"/>
</dbReference>
<comment type="caution">
    <text evidence="6">The sequence shown here is derived from an EMBL/GenBank/DDBJ whole genome shotgun (WGS) entry which is preliminary data.</text>
</comment>
<keyword evidence="3" id="KW-0804">Transcription</keyword>
<feature type="domain" description="IclR-ED" evidence="5">
    <location>
        <begin position="91"/>
        <end position="274"/>
    </location>
</feature>
<dbReference type="SUPFAM" id="SSF46785">
    <property type="entry name" value="Winged helix' DNA-binding domain"/>
    <property type="match status" value="1"/>
</dbReference>
<proteinExistence type="predicted"/>
<dbReference type="InterPro" id="IPR029016">
    <property type="entry name" value="GAF-like_dom_sf"/>
</dbReference>
<protein>
    <submittedName>
        <fullName evidence="6">IclR family transcriptional regulator</fullName>
    </submittedName>
</protein>
<keyword evidence="7" id="KW-1185">Reference proteome</keyword>
<evidence type="ECO:0000313" key="7">
    <source>
        <dbReference type="Proteomes" id="UP000295509"/>
    </source>
</evidence>
<dbReference type="PROSITE" id="PS51077">
    <property type="entry name" value="HTH_ICLR"/>
    <property type="match status" value="1"/>
</dbReference>
<evidence type="ECO:0000256" key="3">
    <source>
        <dbReference type="ARBA" id="ARBA00023163"/>
    </source>
</evidence>
<dbReference type="AlphaFoldDB" id="A0A4V3HDZ4"/>
<evidence type="ECO:0000256" key="1">
    <source>
        <dbReference type="ARBA" id="ARBA00023015"/>
    </source>
</evidence>
<dbReference type="GO" id="GO:0003677">
    <property type="term" value="F:DNA binding"/>
    <property type="evidence" value="ECO:0007669"/>
    <property type="project" value="UniProtKB-KW"/>
</dbReference>
<name>A0A4V3HDZ4_9BURK</name>
<dbReference type="Pfam" id="PF01614">
    <property type="entry name" value="IclR_C"/>
    <property type="match status" value="1"/>
</dbReference>
<organism evidence="6 7">
    <name type="scientific">Paraburkholderia rhizosphaerae</name>
    <dbReference type="NCBI Taxonomy" id="480658"/>
    <lineage>
        <taxon>Bacteria</taxon>
        <taxon>Pseudomonadati</taxon>
        <taxon>Pseudomonadota</taxon>
        <taxon>Betaproteobacteria</taxon>
        <taxon>Burkholderiales</taxon>
        <taxon>Burkholderiaceae</taxon>
        <taxon>Paraburkholderia</taxon>
    </lineage>
</organism>
<dbReference type="EMBL" id="SORE01000019">
    <property type="protein sequence ID" value="TDY42987.1"/>
    <property type="molecule type" value="Genomic_DNA"/>
</dbReference>
<dbReference type="GO" id="GO:0045892">
    <property type="term" value="P:negative regulation of DNA-templated transcription"/>
    <property type="evidence" value="ECO:0007669"/>
    <property type="project" value="TreeGrafter"/>
</dbReference>